<gene>
    <name evidence="1" type="ORF">FHS49_001391</name>
</gene>
<evidence type="ECO:0000313" key="2">
    <source>
        <dbReference type="Proteomes" id="UP000549617"/>
    </source>
</evidence>
<organism evidence="1 2">
    <name type="scientific">Sphingobium boeckii</name>
    <dbReference type="NCBI Taxonomy" id="1082345"/>
    <lineage>
        <taxon>Bacteria</taxon>
        <taxon>Pseudomonadati</taxon>
        <taxon>Pseudomonadota</taxon>
        <taxon>Alphaproteobacteria</taxon>
        <taxon>Sphingomonadales</taxon>
        <taxon>Sphingomonadaceae</taxon>
        <taxon>Sphingobium</taxon>
    </lineage>
</organism>
<evidence type="ECO:0000313" key="1">
    <source>
        <dbReference type="EMBL" id="MBB5685383.1"/>
    </source>
</evidence>
<dbReference type="AlphaFoldDB" id="A0A7W9EDK4"/>
<protein>
    <submittedName>
        <fullName evidence="1">Uncharacterized protein</fullName>
    </submittedName>
</protein>
<sequence>MFTLELEGQAAPVDSLLQWTAHARLGVVMIQPFGALGASLAIQLAIASYGAVEEARRMRDPHYAEIYLFHVGGRWGDFSLFDFWPARREIFLPDDPCVTLASLNSHGITHLLVPDGAPTDIAHDFKEPEAAMDRLALCLAYDPSGAVRGADVVLSSSDPAVLENLRDTLWPGYMLEEPVDPARRADPARLADHMRWRAALRARLDEVGSAEREPAETRANALLESGKISEQYRRVSPAWALQRLGRR</sequence>
<reference evidence="1 2" key="1">
    <citation type="submission" date="2020-08" db="EMBL/GenBank/DDBJ databases">
        <title>Genomic Encyclopedia of Type Strains, Phase IV (KMG-IV): sequencing the most valuable type-strain genomes for metagenomic binning, comparative biology and taxonomic classification.</title>
        <authorList>
            <person name="Goeker M."/>
        </authorList>
    </citation>
    <scope>NUCLEOTIDE SEQUENCE [LARGE SCALE GENOMIC DNA]</scope>
    <source>
        <strain evidence="1 2">DSM 25079</strain>
    </source>
</reference>
<accession>A0A7W9EDK4</accession>
<dbReference type="EMBL" id="JACIJC010000002">
    <property type="protein sequence ID" value="MBB5685383.1"/>
    <property type="molecule type" value="Genomic_DNA"/>
</dbReference>
<dbReference type="Proteomes" id="UP000549617">
    <property type="component" value="Unassembled WGS sequence"/>
</dbReference>
<keyword evidence="2" id="KW-1185">Reference proteome</keyword>
<name>A0A7W9EDK4_9SPHN</name>
<proteinExistence type="predicted"/>
<comment type="caution">
    <text evidence="1">The sequence shown here is derived from an EMBL/GenBank/DDBJ whole genome shotgun (WGS) entry which is preliminary data.</text>
</comment>